<gene>
    <name evidence="1" type="ORF">EMEDMD4_160048</name>
</gene>
<dbReference type="EMBL" id="CABFNB010000068">
    <property type="protein sequence ID" value="VTZ60467.1"/>
    <property type="molecule type" value="Genomic_DNA"/>
</dbReference>
<name>A0A508WSG5_9HYPH</name>
<dbReference type="Proteomes" id="UP000507954">
    <property type="component" value="Unassembled WGS sequence"/>
</dbReference>
<organism evidence="1 2">
    <name type="scientific">Sinorhizobium medicae</name>
    <dbReference type="NCBI Taxonomy" id="110321"/>
    <lineage>
        <taxon>Bacteria</taxon>
        <taxon>Pseudomonadati</taxon>
        <taxon>Pseudomonadota</taxon>
        <taxon>Alphaproteobacteria</taxon>
        <taxon>Hyphomicrobiales</taxon>
        <taxon>Rhizobiaceae</taxon>
        <taxon>Sinorhizobium/Ensifer group</taxon>
        <taxon>Sinorhizobium</taxon>
    </lineage>
</organism>
<dbReference type="AlphaFoldDB" id="A0A508WSG5"/>
<protein>
    <recommendedName>
        <fullName evidence="3">Helix-turn-helix domain-containing protein</fullName>
    </recommendedName>
</protein>
<evidence type="ECO:0000313" key="2">
    <source>
        <dbReference type="Proteomes" id="UP000507954"/>
    </source>
</evidence>
<accession>A0A508WSG5</accession>
<reference evidence="1 2" key="1">
    <citation type="submission" date="2019-06" db="EMBL/GenBank/DDBJ databases">
        <authorList>
            <person name="Le Quere A."/>
            <person name="Colella S."/>
        </authorList>
    </citation>
    <scope>NUCLEOTIDE SEQUENCE [LARGE SCALE GENOMIC DNA]</scope>
    <source>
        <strain evidence="1">EmedicaeMD41</strain>
    </source>
</reference>
<dbReference type="SUPFAM" id="SSF46955">
    <property type="entry name" value="Putative DNA-binding domain"/>
    <property type="match status" value="1"/>
</dbReference>
<dbReference type="InterPro" id="IPR009061">
    <property type="entry name" value="DNA-bd_dom_put_sf"/>
</dbReference>
<sequence length="110" mass="12576">MTEDNLRLIRERAAYWSGQGLTGAAYYEALAGDVCLPQNFTQQEVAEITGFTKHALKTRRSRGAAPGFVKLSRKEVRYPKAELFNWLAERFVPRKEARRGVDDYIQQPAQ</sequence>
<dbReference type="RefSeq" id="WP_127614182.1">
    <property type="nucleotide sequence ID" value="NZ_CABFNB010000068.1"/>
</dbReference>
<proteinExistence type="predicted"/>
<evidence type="ECO:0008006" key="3">
    <source>
        <dbReference type="Google" id="ProtNLM"/>
    </source>
</evidence>
<evidence type="ECO:0000313" key="1">
    <source>
        <dbReference type="EMBL" id="VTZ60467.1"/>
    </source>
</evidence>